<dbReference type="EMBL" id="CP025958">
    <property type="protein sequence ID" value="AWM36300.1"/>
    <property type="molecule type" value="Genomic_DNA"/>
</dbReference>
<keyword evidence="2" id="KW-1185">Reference proteome</keyword>
<protein>
    <recommendedName>
        <fullName evidence="3">MoaD/ThiS family protein</fullName>
    </recommendedName>
</protein>
<sequence>MPTVLLPNVYFSPEQQGHKAAEVRVAAKTWAAIYHELAARFPSLSERLIDADGNPHGWFELYRDSDGESLRYDPDAVHGDDELLVLIYAVGD</sequence>
<evidence type="ECO:0000313" key="2">
    <source>
        <dbReference type="Proteomes" id="UP000245802"/>
    </source>
</evidence>
<gene>
    <name evidence="1" type="ORF">C1280_04240</name>
</gene>
<reference evidence="1 2" key="1">
    <citation type="submission" date="2018-01" db="EMBL/GenBank/DDBJ databases">
        <title>G. obscuriglobus.</title>
        <authorList>
            <person name="Franke J."/>
            <person name="Blomberg W."/>
            <person name="Selmecki A."/>
        </authorList>
    </citation>
    <scope>NUCLEOTIDE SEQUENCE [LARGE SCALE GENOMIC DNA]</scope>
    <source>
        <strain evidence="1 2">DSM 5831</strain>
    </source>
</reference>
<dbReference type="AlphaFoldDB" id="A0A2Z3H5R6"/>
<evidence type="ECO:0000313" key="1">
    <source>
        <dbReference type="EMBL" id="AWM36300.1"/>
    </source>
</evidence>
<dbReference type="Proteomes" id="UP000245802">
    <property type="component" value="Chromosome"/>
</dbReference>
<accession>A0A2Z3H5R6</accession>
<proteinExistence type="predicted"/>
<dbReference type="KEGG" id="gog:C1280_04240"/>
<organism evidence="1 2">
    <name type="scientific">Gemmata obscuriglobus</name>
    <dbReference type="NCBI Taxonomy" id="114"/>
    <lineage>
        <taxon>Bacteria</taxon>
        <taxon>Pseudomonadati</taxon>
        <taxon>Planctomycetota</taxon>
        <taxon>Planctomycetia</taxon>
        <taxon>Gemmatales</taxon>
        <taxon>Gemmataceae</taxon>
        <taxon>Gemmata</taxon>
    </lineage>
</organism>
<name>A0A2Z3H5R6_9BACT</name>
<dbReference type="RefSeq" id="WP_010044950.1">
    <property type="nucleotide sequence ID" value="NZ_CP025958.1"/>
</dbReference>
<evidence type="ECO:0008006" key="3">
    <source>
        <dbReference type="Google" id="ProtNLM"/>
    </source>
</evidence>